<evidence type="ECO:0000313" key="2">
    <source>
        <dbReference type="EMBL" id="OHA54568.1"/>
    </source>
</evidence>
<comment type="caution">
    <text evidence="2">The sequence shown here is derived from an EMBL/GenBank/DDBJ whole genome shotgun (WGS) entry which is preliminary data.</text>
</comment>
<proteinExistence type="predicted"/>
<evidence type="ECO:0000313" key="3">
    <source>
        <dbReference type="Proteomes" id="UP000178936"/>
    </source>
</evidence>
<feature type="domain" description="TraC-like" evidence="1">
    <location>
        <begin position="28"/>
        <end position="138"/>
    </location>
</feature>
<dbReference type="Pfam" id="PF26593">
    <property type="entry name" value="TraC-like"/>
    <property type="match status" value="1"/>
</dbReference>
<dbReference type="AlphaFoldDB" id="A0A1G2Q1W3"/>
<evidence type="ECO:0000259" key="1">
    <source>
        <dbReference type="Pfam" id="PF26593"/>
    </source>
</evidence>
<gene>
    <name evidence="2" type="ORF">A2226_02270</name>
</gene>
<sequence>MPPKNKMAKSKVGVSTVSFLDIAEVREDCVIMRDGTLRGVLLCSSVNFALKSEDEQTATIQAYMQFLNSIDFPLQIVIQSRKLNIDGYLEKLKVIEKQQTNELLRVQIADYLDYIKELISLGEIMTKRFYLIAPYNPQSDKRRNFFQRLLSILAAAGTVKLSRDEFERYAEALGKRMEFLISGLASTGLTAVRLDTQGLIELYYNSYNPELGEQQPLASLEKIQVEAAAPLAEGDTKKKN</sequence>
<name>A0A1G2Q1W3_9BACT</name>
<dbReference type="Proteomes" id="UP000178936">
    <property type="component" value="Unassembled WGS sequence"/>
</dbReference>
<accession>A0A1G2Q1W3</accession>
<reference evidence="2 3" key="1">
    <citation type="journal article" date="2016" name="Nat. Commun.">
        <title>Thousands of microbial genomes shed light on interconnected biogeochemical processes in an aquifer system.</title>
        <authorList>
            <person name="Anantharaman K."/>
            <person name="Brown C.T."/>
            <person name="Hug L.A."/>
            <person name="Sharon I."/>
            <person name="Castelle C.J."/>
            <person name="Probst A.J."/>
            <person name="Thomas B.C."/>
            <person name="Singh A."/>
            <person name="Wilkins M.J."/>
            <person name="Karaoz U."/>
            <person name="Brodie E.L."/>
            <person name="Williams K.H."/>
            <person name="Hubbard S.S."/>
            <person name="Banfield J.F."/>
        </authorList>
    </citation>
    <scope>NUCLEOTIDE SEQUENCE [LARGE SCALE GENOMIC DNA]</scope>
</reference>
<protein>
    <recommendedName>
        <fullName evidence="1">TraC-like domain-containing protein</fullName>
    </recommendedName>
</protein>
<dbReference type="InterPro" id="IPR058596">
    <property type="entry name" value="TraC-like_dom"/>
</dbReference>
<organism evidence="2 3">
    <name type="scientific">Candidatus Veblenbacteria bacterium RIFOXYA2_FULL_43_9</name>
    <dbReference type="NCBI Taxonomy" id="1802425"/>
    <lineage>
        <taxon>Bacteria</taxon>
        <taxon>Candidatus Vebleniibacteriota</taxon>
    </lineage>
</organism>
<dbReference type="EMBL" id="MHTB01000045">
    <property type="protein sequence ID" value="OHA54568.1"/>
    <property type="molecule type" value="Genomic_DNA"/>
</dbReference>